<dbReference type="HOGENOM" id="CLU_1784773_0_0_11"/>
<reference evidence="1 2" key="1">
    <citation type="submission" date="2014-04" db="EMBL/GenBank/DDBJ databases">
        <title>The Genome Sequence of Mycobacterium tuberculosis TKK-01-0051.</title>
        <authorList>
            <consortium name="The Broad Institute Genomics Platform"/>
            <consortium name="The Broad Institute Genome Sequencing Center for Infectious Disease"/>
            <person name="Earl A.M."/>
            <person name="Cohen K."/>
            <person name="Pym A."/>
            <person name="Bishai W."/>
            <person name="Maharaj K."/>
            <person name="Desjardins C."/>
            <person name="Abeel T."/>
            <person name="Young S."/>
            <person name="Zeng Q."/>
            <person name="Gargeya S."/>
            <person name="Abouelleil A."/>
            <person name="Alvarado L."/>
            <person name="Chapman S.B."/>
            <person name="Gainer-Dewar J."/>
            <person name="Goldberg J."/>
            <person name="Griggs A."/>
            <person name="Gujja S."/>
            <person name="Hansen M."/>
            <person name="Howarth C."/>
            <person name="Imamovic A."/>
            <person name="Larimer J."/>
            <person name="Murphy C."/>
            <person name="Naylor J."/>
            <person name="Pearson M."/>
            <person name="Poon T.W."/>
            <person name="Priest M."/>
            <person name="Roberts A."/>
            <person name="Saif S."/>
            <person name="Shea T."/>
            <person name="Sykes S."/>
            <person name="Wortman J."/>
            <person name="Nusbaum C."/>
            <person name="Birren B."/>
        </authorList>
    </citation>
    <scope>NUCLEOTIDE SEQUENCE [LARGE SCALE GENOMIC DNA]</scope>
    <source>
        <strain evidence="1 2">TKK-01-0051</strain>
    </source>
</reference>
<accession>A0A051UJE6</accession>
<organism evidence="1 2">
    <name type="scientific">Mycobacterium [tuberculosis] TKK-01-0051</name>
    <dbReference type="NCBI Taxonomy" id="1324261"/>
    <lineage>
        <taxon>Bacteria</taxon>
        <taxon>Bacillati</taxon>
        <taxon>Actinomycetota</taxon>
        <taxon>Actinomycetes</taxon>
        <taxon>Mycobacteriales</taxon>
        <taxon>Mycobacteriaceae</taxon>
        <taxon>Mycobacterium</taxon>
        <taxon>Mycobacterium avium complex (MAC)</taxon>
    </lineage>
</organism>
<dbReference type="Proteomes" id="UP000025947">
    <property type="component" value="Unassembled WGS sequence"/>
</dbReference>
<protein>
    <submittedName>
        <fullName evidence="1">Uncharacterized protein</fullName>
    </submittedName>
</protein>
<name>A0A051UJE6_9MYCO</name>
<sequence>MLVHVPVGDDCQARGVRNCQLAEARGYLEPPGVWPGSGGKLLVVRDPSVVWYIRIEVVPHDEVLSHADERGPYRTQEGNHRVVVDEEHDAGALDDVRPVVGQSPDLHRTEDTAGLRLNALQLLVPRTFEGEAPQLRFWWQGEEVH</sequence>
<comment type="caution">
    <text evidence="1">The sequence shown here is derived from an EMBL/GenBank/DDBJ whole genome shotgun (WGS) entry which is preliminary data.</text>
</comment>
<proteinExistence type="predicted"/>
<gene>
    <name evidence="1" type="ORF">K875_00049</name>
</gene>
<evidence type="ECO:0000313" key="1">
    <source>
        <dbReference type="EMBL" id="KBZ69334.1"/>
    </source>
</evidence>
<evidence type="ECO:0000313" key="2">
    <source>
        <dbReference type="Proteomes" id="UP000025947"/>
    </source>
</evidence>
<dbReference type="AlphaFoldDB" id="A0A051UJE6"/>
<keyword evidence="2" id="KW-1185">Reference proteome</keyword>
<dbReference type="EMBL" id="JLXW01000001">
    <property type="protein sequence ID" value="KBZ69334.1"/>
    <property type="molecule type" value="Genomic_DNA"/>
</dbReference>